<organism evidence="1 2">
    <name type="scientific">Paenibacillus psychroresistens</name>
    <dbReference type="NCBI Taxonomy" id="1778678"/>
    <lineage>
        <taxon>Bacteria</taxon>
        <taxon>Bacillati</taxon>
        <taxon>Bacillota</taxon>
        <taxon>Bacilli</taxon>
        <taxon>Bacillales</taxon>
        <taxon>Paenibacillaceae</taxon>
        <taxon>Paenibacillus</taxon>
    </lineage>
</organism>
<dbReference type="Proteomes" id="UP000426246">
    <property type="component" value="Chromosome"/>
</dbReference>
<dbReference type="AlphaFoldDB" id="A0A6B8RGL9"/>
<dbReference type="RefSeq" id="WP_155700266.1">
    <property type="nucleotide sequence ID" value="NZ_CP034235.1"/>
</dbReference>
<name>A0A6B8RGL9_9BACL</name>
<sequence length="78" mass="8956">MAAQMLIKEQTHSLGEFQAVEKPRTLRIRMLASGTLEFASFFIEIKQVVRMQSSKAPRKLFAQHTNPPHLVSQQPFFV</sequence>
<dbReference type="KEGG" id="ppsc:EHS13_10290"/>
<evidence type="ECO:0000313" key="2">
    <source>
        <dbReference type="Proteomes" id="UP000426246"/>
    </source>
</evidence>
<protein>
    <submittedName>
        <fullName evidence="1">Uncharacterized protein</fullName>
    </submittedName>
</protein>
<proteinExistence type="predicted"/>
<keyword evidence="2" id="KW-1185">Reference proteome</keyword>
<gene>
    <name evidence="1" type="ORF">EHS13_10290</name>
</gene>
<reference evidence="2" key="1">
    <citation type="submission" date="2018-11" db="EMBL/GenBank/DDBJ databases">
        <title>Complete genome sequence of Paenibacillus sp. ML311-T8.</title>
        <authorList>
            <person name="Nam Y.-D."/>
            <person name="Kang J."/>
            <person name="Chung W.-H."/>
            <person name="Park Y.S."/>
        </authorList>
    </citation>
    <scope>NUCLEOTIDE SEQUENCE [LARGE SCALE GENOMIC DNA]</scope>
    <source>
        <strain evidence="2">ML311-T8</strain>
    </source>
</reference>
<dbReference type="EMBL" id="CP034235">
    <property type="protein sequence ID" value="QGQ95249.1"/>
    <property type="molecule type" value="Genomic_DNA"/>
</dbReference>
<evidence type="ECO:0000313" key="1">
    <source>
        <dbReference type="EMBL" id="QGQ95249.1"/>
    </source>
</evidence>
<accession>A0A6B8RGL9</accession>